<keyword evidence="3" id="KW-1185">Reference proteome</keyword>
<reference evidence="2 3" key="1">
    <citation type="submission" date="2020-04" db="EMBL/GenBank/DDBJ databases">
        <title>Pseudoalteromonas caenipelagi sp. nov., isolated from a tidal flat.</title>
        <authorList>
            <person name="Park S."/>
            <person name="Yoon J.-H."/>
        </authorList>
    </citation>
    <scope>NUCLEOTIDE SEQUENCE [LARGE SCALE GENOMIC DNA]</scope>
    <source>
        <strain evidence="2 3">JBTF-M23</strain>
    </source>
</reference>
<dbReference type="PANTHER" id="PTHR42966">
    <property type="entry name" value="N-ACETYLNEURAMINATE SYNTHASE"/>
    <property type="match status" value="1"/>
</dbReference>
<evidence type="ECO:0000259" key="1">
    <source>
        <dbReference type="PROSITE" id="PS50844"/>
    </source>
</evidence>
<dbReference type="RefSeq" id="WP_171626826.1">
    <property type="nucleotide sequence ID" value="NZ_JABBPG010000006.1"/>
</dbReference>
<dbReference type="CDD" id="cd11615">
    <property type="entry name" value="SAF_NeuB_like"/>
    <property type="match status" value="1"/>
</dbReference>
<dbReference type="PROSITE" id="PS50844">
    <property type="entry name" value="AFP_LIKE"/>
    <property type="match status" value="1"/>
</dbReference>
<dbReference type="GO" id="GO:0047444">
    <property type="term" value="F:N-acylneuraminate-9-phosphate synthase activity"/>
    <property type="evidence" value="ECO:0007669"/>
    <property type="project" value="TreeGrafter"/>
</dbReference>
<evidence type="ECO:0000313" key="2">
    <source>
        <dbReference type="EMBL" id="NOU51767.1"/>
    </source>
</evidence>
<dbReference type="InterPro" id="IPR013785">
    <property type="entry name" value="Aldolase_TIM"/>
</dbReference>
<name>A0A849VJF6_9GAMM</name>
<dbReference type="Pfam" id="PF08666">
    <property type="entry name" value="SAF"/>
    <property type="match status" value="1"/>
</dbReference>
<comment type="caution">
    <text evidence="2">The sequence shown here is derived from an EMBL/GenBank/DDBJ whole genome shotgun (WGS) entry which is preliminary data.</text>
</comment>
<dbReference type="InterPro" id="IPR036732">
    <property type="entry name" value="AFP_Neu5c_C_sf"/>
</dbReference>
<dbReference type="InterPro" id="IPR051690">
    <property type="entry name" value="PseI-like"/>
</dbReference>
<dbReference type="Gene3D" id="3.90.1210.10">
    <property type="entry name" value="Antifreeze-like/N-acetylneuraminic acid synthase C-terminal domain"/>
    <property type="match status" value="1"/>
</dbReference>
<dbReference type="AlphaFoldDB" id="A0A849VJF6"/>
<dbReference type="GO" id="GO:0016051">
    <property type="term" value="P:carbohydrate biosynthetic process"/>
    <property type="evidence" value="ECO:0007669"/>
    <property type="project" value="InterPro"/>
</dbReference>
<dbReference type="Gene3D" id="3.20.20.70">
    <property type="entry name" value="Aldolase class I"/>
    <property type="match status" value="1"/>
</dbReference>
<dbReference type="InterPro" id="IPR006190">
    <property type="entry name" value="SAF_AFP_Neu5Ac"/>
</dbReference>
<sequence length="334" mass="37152">MNKVFTIAEVGQAHDGSLGILHSYIDAVAETGVDAIKFQTHIAEAESSEFEKFRVNFSYVDKTRQDYWARMSFTKEQWKGIKQHCDDVGLEFVSSPFSISAVELLEELGVQKYKFGSGEISNMLMLEKVCKTGKDIILSSGMSCFNELDRAVSFVQEHGNKLTLLQCTTRYPTQPEDVGLNVISEMKQRYGVDVGLSDHSGTIFPALAAVSLGASMLEAHVVFDKRMFGPDSTSSLTIDEFEMLMQGVRDISKMLSNPIDKNDISEKQELKKMFGKSLAVRKALPEGHVLTIDDLETKKPAGYGISASDFKTVLGKVLNKNMNQWAFLTKDDVI</sequence>
<evidence type="ECO:0000313" key="3">
    <source>
        <dbReference type="Proteomes" id="UP000586305"/>
    </source>
</evidence>
<dbReference type="Pfam" id="PF03102">
    <property type="entry name" value="NeuB"/>
    <property type="match status" value="1"/>
</dbReference>
<dbReference type="InterPro" id="IPR013132">
    <property type="entry name" value="PseI/NeuA/B-like_N"/>
</dbReference>
<dbReference type="PANTHER" id="PTHR42966:SF1">
    <property type="entry name" value="SIALIC ACID SYNTHASE"/>
    <property type="match status" value="1"/>
</dbReference>
<accession>A0A849VJF6</accession>
<dbReference type="InterPro" id="IPR013974">
    <property type="entry name" value="SAF"/>
</dbReference>
<feature type="domain" description="AFP-like" evidence="1">
    <location>
        <begin position="277"/>
        <end position="334"/>
    </location>
</feature>
<dbReference type="InterPro" id="IPR057736">
    <property type="entry name" value="SAF_PseI/NeuA/NeuB"/>
</dbReference>
<dbReference type="SUPFAM" id="SSF51569">
    <property type="entry name" value="Aldolase"/>
    <property type="match status" value="1"/>
</dbReference>
<dbReference type="SUPFAM" id="SSF51269">
    <property type="entry name" value="AFP III-like domain"/>
    <property type="match status" value="1"/>
</dbReference>
<dbReference type="Proteomes" id="UP000586305">
    <property type="component" value="Unassembled WGS sequence"/>
</dbReference>
<proteinExistence type="predicted"/>
<dbReference type="EMBL" id="JABBPG010000006">
    <property type="protein sequence ID" value="NOU51767.1"/>
    <property type="molecule type" value="Genomic_DNA"/>
</dbReference>
<gene>
    <name evidence="2" type="ORF">HG263_14615</name>
</gene>
<organism evidence="2 3">
    <name type="scientific">Pseudoalteromonas caenipelagi</name>
    <dbReference type="NCBI Taxonomy" id="2726988"/>
    <lineage>
        <taxon>Bacteria</taxon>
        <taxon>Pseudomonadati</taxon>
        <taxon>Pseudomonadota</taxon>
        <taxon>Gammaproteobacteria</taxon>
        <taxon>Alteromonadales</taxon>
        <taxon>Pseudoalteromonadaceae</taxon>
        <taxon>Pseudoalteromonas</taxon>
    </lineage>
</organism>
<protein>
    <submittedName>
        <fullName evidence="2">N-acetylneuraminate synthase</fullName>
    </submittedName>
</protein>